<dbReference type="AlphaFoldDB" id="A0ABD1GHJ5"/>
<comment type="caution">
    <text evidence="1">The sequence shown here is derived from an EMBL/GenBank/DDBJ whole genome shotgun (WGS) entry which is preliminary data.</text>
</comment>
<dbReference type="Proteomes" id="UP001567538">
    <property type="component" value="Unassembled WGS sequence"/>
</dbReference>
<name>A0ABD1GHJ5_SALDI</name>
<dbReference type="InterPro" id="IPR045012">
    <property type="entry name" value="NLP"/>
</dbReference>
<keyword evidence="2" id="KW-1185">Reference proteome</keyword>
<dbReference type="PANTHER" id="PTHR32002">
    <property type="entry name" value="PROTEIN NLP8"/>
    <property type="match status" value="1"/>
</dbReference>
<dbReference type="EMBL" id="JBEAFC010000008">
    <property type="protein sequence ID" value="KAL1543589.1"/>
    <property type="molecule type" value="Genomic_DNA"/>
</dbReference>
<sequence length="177" mass="20482">MHFHCLIQFWGVVTVEGSHHYLSSSHQPFYVSSLNKGLCWYRKLCRDHECVAGGDDEQLGGVGRVYRNKLPESTPDLRLYSTHEFPTRDQAARCGIRAYTALPLFDSYTYQYYGVLEIFQREYSLHERNRLLSWLELQIAGLRSNHKSIAITKEMLQKPESEISDVLELAVTTIPQL</sequence>
<organism evidence="1 2">
    <name type="scientific">Salvia divinorum</name>
    <name type="common">Maria pastora</name>
    <name type="synonym">Diviner's sage</name>
    <dbReference type="NCBI Taxonomy" id="28513"/>
    <lineage>
        <taxon>Eukaryota</taxon>
        <taxon>Viridiplantae</taxon>
        <taxon>Streptophyta</taxon>
        <taxon>Embryophyta</taxon>
        <taxon>Tracheophyta</taxon>
        <taxon>Spermatophyta</taxon>
        <taxon>Magnoliopsida</taxon>
        <taxon>eudicotyledons</taxon>
        <taxon>Gunneridae</taxon>
        <taxon>Pentapetalae</taxon>
        <taxon>asterids</taxon>
        <taxon>lamiids</taxon>
        <taxon>Lamiales</taxon>
        <taxon>Lamiaceae</taxon>
        <taxon>Nepetoideae</taxon>
        <taxon>Mentheae</taxon>
        <taxon>Salviinae</taxon>
        <taxon>Salvia</taxon>
        <taxon>Salvia subgen. Calosphace</taxon>
    </lineage>
</organism>
<evidence type="ECO:0000313" key="1">
    <source>
        <dbReference type="EMBL" id="KAL1543589.1"/>
    </source>
</evidence>
<gene>
    <name evidence="1" type="ORF">AAHA92_20544</name>
</gene>
<dbReference type="PANTHER" id="PTHR32002:SF62">
    <property type="entry name" value="PROTEIN NLP6-LIKE ISOFORM X1"/>
    <property type="match status" value="1"/>
</dbReference>
<proteinExistence type="predicted"/>
<accession>A0ABD1GHJ5</accession>
<evidence type="ECO:0000313" key="2">
    <source>
        <dbReference type="Proteomes" id="UP001567538"/>
    </source>
</evidence>
<reference evidence="1 2" key="1">
    <citation type="submission" date="2024-06" db="EMBL/GenBank/DDBJ databases">
        <title>A chromosome level genome sequence of Diviner's sage (Salvia divinorum).</title>
        <authorList>
            <person name="Ford S.A."/>
            <person name="Ro D.-K."/>
            <person name="Ness R.W."/>
            <person name="Phillips M.A."/>
        </authorList>
    </citation>
    <scope>NUCLEOTIDE SEQUENCE [LARGE SCALE GENOMIC DNA]</scope>
    <source>
        <strain evidence="1">SAF-2024a</strain>
        <tissue evidence="1">Leaf</tissue>
    </source>
</reference>
<protein>
    <submittedName>
        <fullName evidence="1">Protein NLP7-like</fullName>
    </submittedName>
</protein>